<dbReference type="Gene3D" id="1.10.8.10">
    <property type="entry name" value="DNA helicase RuvA subunit, C-terminal domain"/>
    <property type="match status" value="2"/>
</dbReference>
<evidence type="ECO:0000256" key="8">
    <source>
        <dbReference type="ARBA" id="ARBA00022801"/>
    </source>
</evidence>
<dbReference type="InterPro" id="IPR001607">
    <property type="entry name" value="Znf_UBP"/>
</dbReference>
<dbReference type="PROSITE" id="PS50271">
    <property type="entry name" value="ZF_UBP"/>
    <property type="match status" value="1"/>
</dbReference>
<comment type="caution">
    <text evidence="19">The sequence shown here is derived from an EMBL/GenBank/DDBJ whole genome shotgun (WGS) entry which is preliminary data.</text>
</comment>
<evidence type="ECO:0000256" key="14">
    <source>
        <dbReference type="PROSITE-ProRule" id="PRU00502"/>
    </source>
</evidence>
<dbReference type="OrthoDB" id="361536at2759"/>
<dbReference type="GO" id="GO:0008270">
    <property type="term" value="F:zinc ion binding"/>
    <property type="evidence" value="ECO:0007669"/>
    <property type="project" value="UniProtKB-UniRule"/>
</dbReference>
<dbReference type="InterPro" id="IPR033864">
    <property type="entry name" value="UBA2_scUBP14-like"/>
</dbReference>
<organism evidence="19 21">
    <name type="scientific">Candida glabrata</name>
    <name type="common">Yeast</name>
    <name type="synonym">Torulopsis glabrata</name>
    <dbReference type="NCBI Taxonomy" id="5478"/>
    <lineage>
        <taxon>Eukaryota</taxon>
        <taxon>Fungi</taxon>
        <taxon>Dikarya</taxon>
        <taxon>Ascomycota</taxon>
        <taxon>Saccharomycotina</taxon>
        <taxon>Saccharomycetes</taxon>
        <taxon>Saccharomycetales</taxon>
        <taxon>Saccharomycetaceae</taxon>
        <taxon>Nakaseomyces</taxon>
    </lineage>
</organism>
<dbReference type="InterPro" id="IPR050164">
    <property type="entry name" value="Peptidase_C19"/>
</dbReference>
<evidence type="ECO:0000256" key="15">
    <source>
        <dbReference type="RuleBase" id="RU366025"/>
    </source>
</evidence>
<evidence type="ECO:0000256" key="9">
    <source>
        <dbReference type="ARBA" id="ARBA00022807"/>
    </source>
</evidence>
<feature type="active site" description="Proton acceptor" evidence="12">
    <location>
        <position position="734"/>
    </location>
</feature>
<dbReference type="PANTHER" id="PTHR24006">
    <property type="entry name" value="UBIQUITIN CARBOXYL-TERMINAL HYDROLASE"/>
    <property type="match status" value="1"/>
</dbReference>
<dbReference type="EMBL" id="LLZZ01000175">
    <property type="protein sequence ID" value="KTA96060.1"/>
    <property type="molecule type" value="Genomic_DNA"/>
</dbReference>
<dbReference type="FunFam" id="1.10.8.10:FF:000086">
    <property type="entry name" value="Ubiquitin carboxyl-terminal hydrolase"/>
    <property type="match status" value="1"/>
</dbReference>
<dbReference type="InterPro" id="IPR016652">
    <property type="entry name" value="Ubiquitinyl_hydrolase"/>
</dbReference>
<dbReference type="SUPFAM" id="SSF54001">
    <property type="entry name" value="Cysteine proteinases"/>
    <property type="match status" value="1"/>
</dbReference>
<evidence type="ECO:0000313" key="21">
    <source>
        <dbReference type="Proteomes" id="UP000054886"/>
    </source>
</evidence>
<evidence type="ECO:0000256" key="1">
    <source>
        <dbReference type="ARBA" id="ARBA00000707"/>
    </source>
</evidence>
<dbReference type="EMBL" id="LLZZ01000160">
    <property type="protein sequence ID" value="KTA97442.1"/>
    <property type="molecule type" value="Genomic_DNA"/>
</dbReference>
<name>A0A0W0DVL4_CANGB</name>
<feature type="domain" description="UBP-type" evidence="18">
    <location>
        <begin position="178"/>
        <end position="287"/>
    </location>
</feature>
<dbReference type="SUPFAM" id="SSF57850">
    <property type="entry name" value="RING/U-box"/>
    <property type="match status" value="1"/>
</dbReference>
<evidence type="ECO:0000256" key="5">
    <source>
        <dbReference type="ARBA" id="ARBA00022737"/>
    </source>
</evidence>
<comment type="catalytic activity">
    <reaction evidence="1 11 15">
        <text>Thiol-dependent hydrolysis of ester, thioester, amide, peptide and isopeptide bonds formed by the C-terminal Gly of ubiquitin (a 76-residue protein attached to proteins as an intracellular targeting signal).</text>
        <dbReference type="EC" id="3.4.19.12"/>
    </reaction>
</comment>
<keyword evidence="5" id="KW-0677">Repeat</keyword>
<evidence type="ECO:0000256" key="2">
    <source>
        <dbReference type="ARBA" id="ARBA00009085"/>
    </source>
</evidence>
<dbReference type="GO" id="GO:0004843">
    <property type="term" value="F:cysteine-type deubiquitinase activity"/>
    <property type="evidence" value="ECO:0007669"/>
    <property type="project" value="UniProtKB-UniRule"/>
</dbReference>
<gene>
    <name evidence="20" type="ORF">AO440_002330</name>
    <name evidence="19" type="ORF">AO440_005440</name>
</gene>
<keyword evidence="10 11" id="KW-0862">Zinc</keyword>
<evidence type="ECO:0000256" key="7">
    <source>
        <dbReference type="ARBA" id="ARBA00022786"/>
    </source>
</evidence>
<keyword evidence="3 11" id="KW-0645">Protease</keyword>
<evidence type="ECO:0000313" key="20">
    <source>
        <dbReference type="EMBL" id="KTA97442.1"/>
    </source>
</evidence>
<dbReference type="GO" id="GO:0016579">
    <property type="term" value="P:protein deubiquitination"/>
    <property type="evidence" value="ECO:0007669"/>
    <property type="project" value="InterPro"/>
</dbReference>
<evidence type="ECO:0000259" key="16">
    <source>
        <dbReference type="PROSITE" id="PS50030"/>
    </source>
</evidence>
<dbReference type="VEuPathDB" id="FungiDB:CAGL0H10186g"/>
<dbReference type="Gene3D" id="3.90.70.10">
    <property type="entry name" value="Cysteine proteinases"/>
    <property type="match status" value="1"/>
</dbReference>
<keyword evidence="9 11" id="KW-0788">Thiol protease</keyword>
<dbReference type="PROSITE" id="PS00973">
    <property type="entry name" value="USP_2"/>
    <property type="match status" value="1"/>
</dbReference>
<dbReference type="VEuPathDB" id="FungiDB:B1J91_H10186g"/>
<evidence type="ECO:0000256" key="10">
    <source>
        <dbReference type="ARBA" id="ARBA00022833"/>
    </source>
</evidence>
<dbReference type="InterPro" id="IPR015940">
    <property type="entry name" value="UBA"/>
</dbReference>
<feature type="binding site" evidence="13">
    <location>
        <position position="200"/>
    </location>
    <ligand>
        <name>Zn(2+)</name>
        <dbReference type="ChEBI" id="CHEBI:29105"/>
    </ligand>
</feature>
<feature type="domain" description="UBA" evidence="16">
    <location>
        <begin position="589"/>
        <end position="630"/>
    </location>
</feature>
<dbReference type="InterPro" id="IPR009060">
    <property type="entry name" value="UBA-like_sf"/>
</dbReference>
<dbReference type="CDD" id="cd14298">
    <property type="entry name" value="UBA2_scUBP14_like"/>
    <property type="match status" value="1"/>
</dbReference>
<dbReference type="GO" id="GO:0005829">
    <property type="term" value="C:cytosol"/>
    <property type="evidence" value="ECO:0007669"/>
    <property type="project" value="TreeGrafter"/>
</dbReference>
<dbReference type="EC" id="3.4.19.12" evidence="11 15"/>
<keyword evidence="4 11" id="KW-0479">Metal-binding</keyword>
<sequence length="778" mass="88600">MSDQILQGLEVPAIIAKEECIYCFETPYNPEKPGSKEQQLTDSTKAAHTLNICLVCFQAVCPRHTPFHIEVGKHNDAQHFNYLNVAKVRKYEDMLDGEEDEDTNSSKKIKLQVIEKSRDEDYNDVWSLLHFESSQSSPHIVLKSNEANAAQTEKVDHVLNAKSQDLADQANVWELDIKPCKHVDSFSFANVQEKPLETHCSSCELTQNLWICLYCGNLGCGREQVGIEGHSHALEHFKSKNDHCLAIKLGSLSSSSFDLYCYACDDEVKFNDLQVLKTTLAKYGIDMDKKSADEKTLVELQVEQNMNWDFKMVDEKGQQLKQLNASQELGCGLINLGNSCYLNSTLQCLFNGGVKGWDTDMLGNSPSLNVVYPANNLKSQLTKLRTALKEEPTIYKQGIRPKSFKKCIGGSHEEFSSGRQQDALEFFTYFVDELDKKLFKNSDYNPNDLMKFMMEDRLQCQECHGVKYSTETSNVIQLPLQESNDAQDLEERINAYFSGEVIEFKCPNCKKMVNAVKKPAMRTFPDTLVINPIRIKIENWTPVKTSNLLTIPGLETPTEVLELTQYKGNGLQKDTETQLNDDNDENQFEVNETFVNQLMEMGFTENACVRALYHTGNKDPELAMNWLFEHIEDADVNAEFIPPKKAKNDVNPEHISMMVGMGLDPKLCRKALILNNHDVTRSVDWVFNNMDDDGEIEELKEQSDTSKTYGHHDAKPYELSAIICHKGNSVHSGHYVAFIRKMVDGKPTWVLYNDEKIVVSNNFEEMMKNSYMLFYSRT</sequence>
<dbReference type="SMART" id="SM00165">
    <property type="entry name" value="UBA"/>
    <property type="match status" value="2"/>
</dbReference>
<feature type="binding site" evidence="13">
    <location>
        <position position="203"/>
    </location>
    <ligand>
        <name>Zn(2+)</name>
        <dbReference type="ChEBI" id="CHEBI:29105"/>
    </ligand>
</feature>
<dbReference type="SUPFAM" id="SSF46934">
    <property type="entry name" value="UBA-like"/>
    <property type="match status" value="1"/>
</dbReference>
<dbReference type="Gene3D" id="3.30.40.10">
    <property type="entry name" value="Zinc/RING finger domain, C3HC4 (zinc finger)"/>
    <property type="match status" value="2"/>
</dbReference>
<dbReference type="PROSITE" id="PS50030">
    <property type="entry name" value="UBA"/>
    <property type="match status" value="2"/>
</dbReference>
<dbReference type="GO" id="GO:0045721">
    <property type="term" value="P:negative regulation of gluconeogenesis"/>
    <property type="evidence" value="ECO:0007669"/>
    <property type="project" value="EnsemblFungi"/>
</dbReference>
<dbReference type="GO" id="GO:0005634">
    <property type="term" value="C:nucleus"/>
    <property type="evidence" value="ECO:0007669"/>
    <property type="project" value="TreeGrafter"/>
</dbReference>
<dbReference type="PROSITE" id="PS00972">
    <property type="entry name" value="USP_1"/>
    <property type="match status" value="1"/>
</dbReference>
<dbReference type="SMART" id="SM00290">
    <property type="entry name" value="ZnF_UBP"/>
    <property type="match status" value="1"/>
</dbReference>
<dbReference type="PANTHER" id="PTHR24006:SF664">
    <property type="entry name" value="UBIQUITIN CARBOXYL-TERMINAL HYDROLASE"/>
    <property type="match status" value="1"/>
</dbReference>
<evidence type="ECO:0000256" key="11">
    <source>
        <dbReference type="PIRNR" id="PIRNR016308"/>
    </source>
</evidence>
<evidence type="ECO:0000259" key="17">
    <source>
        <dbReference type="PROSITE" id="PS50235"/>
    </source>
</evidence>
<dbReference type="CDD" id="cd14296">
    <property type="entry name" value="UBA1_scUBP14_like"/>
    <property type="match status" value="1"/>
</dbReference>
<evidence type="ECO:0000313" key="19">
    <source>
        <dbReference type="EMBL" id="KTA96060.1"/>
    </source>
</evidence>
<dbReference type="InterPro" id="IPR028889">
    <property type="entry name" value="USP"/>
</dbReference>
<dbReference type="Pfam" id="PF02148">
    <property type="entry name" value="zf-UBP"/>
    <property type="match status" value="1"/>
</dbReference>
<dbReference type="GO" id="GO:0043161">
    <property type="term" value="P:proteasome-mediated ubiquitin-dependent protein catabolic process"/>
    <property type="evidence" value="ECO:0007669"/>
    <property type="project" value="EnsemblFungi"/>
</dbReference>
<dbReference type="VEuPathDB" id="FungiDB:GVI51_H10065"/>
<dbReference type="InterPro" id="IPR001394">
    <property type="entry name" value="Peptidase_C19_UCH"/>
</dbReference>
<evidence type="ECO:0000256" key="6">
    <source>
        <dbReference type="ARBA" id="ARBA00022771"/>
    </source>
</evidence>
<evidence type="ECO:0000256" key="12">
    <source>
        <dbReference type="PIRSR" id="PIRSR016308-1"/>
    </source>
</evidence>
<proteinExistence type="inferred from homology"/>
<feature type="active site" description="Nucleophile" evidence="12">
    <location>
        <position position="340"/>
    </location>
</feature>
<feature type="domain" description="USP" evidence="17">
    <location>
        <begin position="331"/>
        <end position="778"/>
    </location>
</feature>
<evidence type="ECO:0000256" key="3">
    <source>
        <dbReference type="ARBA" id="ARBA00022670"/>
    </source>
</evidence>
<feature type="binding site" evidence="13">
    <location>
        <position position="220"/>
    </location>
    <ligand>
        <name>Zn(2+)</name>
        <dbReference type="ChEBI" id="CHEBI:29105"/>
    </ligand>
</feature>
<feature type="domain" description="UBA" evidence="16">
    <location>
        <begin position="649"/>
        <end position="689"/>
    </location>
</feature>
<evidence type="ECO:0000256" key="13">
    <source>
        <dbReference type="PIRSR" id="PIRSR016308-3"/>
    </source>
</evidence>
<dbReference type="PROSITE" id="PS50235">
    <property type="entry name" value="USP_3"/>
    <property type="match status" value="1"/>
</dbReference>
<keyword evidence="7 11" id="KW-0833">Ubl conjugation pathway</keyword>
<dbReference type="InterPro" id="IPR018200">
    <property type="entry name" value="USP_CS"/>
</dbReference>
<comment type="similarity">
    <text evidence="2 11 15">Belongs to the peptidase C19 family.</text>
</comment>
<reference evidence="19 21" key="1">
    <citation type="submission" date="2015-10" db="EMBL/GenBank/DDBJ databases">
        <title>Draft genomes sequences of Candida glabrata isolates 1A, 1B, 2A, 2B, 3A and 3B.</title>
        <authorList>
            <person name="Haavelsrud O.E."/>
            <person name="Gaustad P."/>
        </authorList>
    </citation>
    <scope>NUCLEOTIDE SEQUENCE [LARGE SCALE GENOMIC DNA]</scope>
    <source>
        <strain evidence="19">910700640</strain>
    </source>
</reference>
<keyword evidence="8 11" id="KW-0378">Hydrolase</keyword>
<protein>
    <recommendedName>
        <fullName evidence="11 15">Ubiquitin carboxyl-terminal hydrolase</fullName>
        <ecNumber evidence="11 15">3.4.19.12</ecNumber>
    </recommendedName>
</protein>
<dbReference type="Proteomes" id="UP000054886">
    <property type="component" value="Unassembled WGS sequence"/>
</dbReference>
<dbReference type="Pfam" id="PF00443">
    <property type="entry name" value="UCH"/>
    <property type="match status" value="1"/>
</dbReference>
<dbReference type="InterPro" id="IPR013083">
    <property type="entry name" value="Znf_RING/FYVE/PHD"/>
</dbReference>
<dbReference type="VEuPathDB" id="FungiDB:GWK60_H10131"/>
<dbReference type="PIRSF" id="PIRSF016308">
    <property type="entry name" value="UBP"/>
    <property type="match status" value="1"/>
</dbReference>
<accession>A0A0W0DVL4</accession>
<dbReference type="InterPro" id="IPR038765">
    <property type="entry name" value="Papain-like_cys_pep_sf"/>
</dbReference>
<keyword evidence="6 14" id="KW-0863">Zinc-finger</keyword>
<evidence type="ECO:0000259" key="18">
    <source>
        <dbReference type="PROSITE" id="PS50271"/>
    </source>
</evidence>
<feature type="binding site" evidence="13">
    <location>
        <position position="232"/>
    </location>
    <ligand>
        <name>Zn(2+)</name>
        <dbReference type="ChEBI" id="CHEBI:29105"/>
    </ligand>
</feature>
<dbReference type="Pfam" id="PF00627">
    <property type="entry name" value="UBA"/>
    <property type="match status" value="1"/>
</dbReference>
<dbReference type="CDD" id="cd02658">
    <property type="entry name" value="Peptidase_C19B"/>
    <property type="match status" value="1"/>
</dbReference>
<dbReference type="AlphaFoldDB" id="A0A0W0DVL4"/>
<evidence type="ECO:0000256" key="4">
    <source>
        <dbReference type="ARBA" id="ARBA00022723"/>
    </source>
</evidence>